<evidence type="ECO:0000256" key="1">
    <source>
        <dbReference type="ARBA" id="ARBA00004162"/>
    </source>
</evidence>
<organism evidence="9 10">
    <name type="scientific">Filimonas zeae</name>
    <dbReference type="NCBI Taxonomy" id="1737353"/>
    <lineage>
        <taxon>Bacteria</taxon>
        <taxon>Pseudomonadati</taxon>
        <taxon>Bacteroidota</taxon>
        <taxon>Chitinophagia</taxon>
        <taxon>Chitinophagales</taxon>
        <taxon>Chitinophagaceae</taxon>
        <taxon>Filimonas</taxon>
    </lineage>
</organism>
<dbReference type="PANTHER" id="PTHR30558:SF3">
    <property type="entry name" value="BIOPOLYMER TRANSPORT PROTEIN EXBD-RELATED"/>
    <property type="match status" value="1"/>
</dbReference>
<dbReference type="InterPro" id="IPR003400">
    <property type="entry name" value="ExbD"/>
</dbReference>
<evidence type="ECO:0000256" key="5">
    <source>
        <dbReference type="ARBA" id="ARBA00022989"/>
    </source>
</evidence>
<keyword evidence="7" id="KW-0653">Protein transport</keyword>
<comment type="caution">
    <text evidence="9">The sequence shown here is derived from an EMBL/GenBank/DDBJ whole genome shotgun (WGS) entry which is preliminary data.</text>
</comment>
<feature type="transmembrane region" description="Helical" evidence="8">
    <location>
        <begin position="24"/>
        <end position="44"/>
    </location>
</feature>
<keyword evidence="10" id="KW-1185">Reference proteome</keyword>
<dbReference type="GO" id="GO:0005886">
    <property type="term" value="C:plasma membrane"/>
    <property type="evidence" value="ECO:0007669"/>
    <property type="project" value="UniProtKB-SubCell"/>
</dbReference>
<evidence type="ECO:0000313" key="9">
    <source>
        <dbReference type="EMBL" id="GGH81916.1"/>
    </source>
</evidence>
<dbReference type="Proteomes" id="UP000627292">
    <property type="component" value="Unassembled WGS sequence"/>
</dbReference>
<name>A0A917J5F3_9BACT</name>
<comment type="subcellular location">
    <subcellularLocation>
        <location evidence="1">Cell membrane</location>
        <topology evidence="1">Single-pass membrane protein</topology>
    </subcellularLocation>
    <subcellularLocation>
        <location evidence="7">Cell membrane</location>
        <topology evidence="7">Single-pass type II membrane protein</topology>
    </subcellularLocation>
</comment>
<sequence length="158" mass="17679">MAEMIQSTGKQGNKPAKKSTRVDLTPMVDLGFLLITFFIFTTTMSEPKAMKLAMPDDSEGSQNEGGEGKTLQLELDGNNTISYYYGNDSLHKQTTDYSASGIRKVIQEKQKEITGKHEDVSEMIVLISPKDACTYRNVVDILDEMLINDVKRYMIIQG</sequence>
<keyword evidence="4 7" id="KW-0812">Transmembrane</keyword>
<accession>A0A917J5F3</accession>
<evidence type="ECO:0000256" key="6">
    <source>
        <dbReference type="ARBA" id="ARBA00023136"/>
    </source>
</evidence>
<dbReference type="GO" id="GO:0022857">
    <property type="term" value="F:transmembrane transporter activity"/>
    <property type="evidence" value="ECO:0007669"/>
    <property type="project" value="InterPro"/>
</dbReference>
<keyword evidence="3" id="KW-1003">Cell membrane</keyword>
<dbReference type="RefSeq" id="WP_188958707.1">
    <property type="nucleotide sequence ID" value="NZ_BMIB01000006.1"/>
</dbReference>
<evidence type="ECO:0000256" key="2">
    <source>
        <dbReference type="ARBA" id="ARBA00005811"/>
    </source>
</evidence>
<keyword evidence="5 8" id="KW-1133">Transmembrane helix</keyword>
<dbReference type="GO" id="GO:0015031">
    <property type="term" value="P:protein transport"/>
    <property type="evidence" value="ECO:0007669"/>
    <property type="project" value="UniProtKB-KW"/>
</dbReference>
<keyword evidence="6 8" id="KW-0472">Membrane</keyword>
<dbReference type="PANTHER" id="PTHR30558">
    <property type="entry name" value="EXBD MEMBRANE COMPONENT OF PMF-DRIVEN MACROMOLECULE IMPORT SYSTEM"/>
    <property type="match status" value="1"/>
</dbReference>
<evidence type="ECO:0000256" key="3">
    <source>
        <dbReference type="ARBA" id="ARBA00022475"/>
    </source>
</evidence>
<evidence type="ECO:0000256" key="8">
    <source>
        <dbReference type="SAM" id="Phobius"/>
    </source>
</evidence>
<evidence type="ECO:0000256" key="7">
    <source>
        <dbReference type="RuleBase" id="RU003879"/>
    </source>
</evidence>
<dbReference type="EMBL" id="BMIB01000006">
    <property type="protein sequence ID" value="GGH81916.1"/>
    <property type="molecule type" value="Genomic_DNA"/>
</dbReference>
<protein>
    <submittedName>
        <fullName evidence="9">Biopolymer transport ExbD protein</fullName>
    </submittedName>
</protein>
<evidence type="ECO:0000256" key="4">
    <source>
        <dbReference type="ARBA" id="ARBA00022692"/>
    </source>
</evidence>
<evidence type="ECO:0000313" key="10">
    <source>
        <dbReference type="Proteomes" id="UP000627292"/>
    </source>
</evidence>
<proteinExistence type="inferred from homology"/>
<dbReference type="Pfam" id="PF02472">
    <property type="entry name" value="ExbD"/>
    <property type="match status" value="1"/>
</dbReference>
<comment type="similarity">
    <text evidence="2 7">Belongs to the ExbD/TolR family.</text>
</comment>
<reference evidence="9" key="1">
    <citation type="journal article" date="2014" name="Int. J. Syst. Evol. Microbiol.">
        <title>Complete genome sequence of Corynebacterium casei LMG S-19264T (=DSM 44701T), isolated from a smear-ripened cheese.</title>
        <authorList>
            <consortium name="US DOE Joint Genome Institute (JGI-PGF)"/>
            <person name="Walter F."/>
            <person name="Albersmeier A."/>
            <person name="Kalinowski J."/>
            <person name="Ruckert C."/>
        </authorList>
    </citation>
    <scope>NUCLEOTIDE SEQUENCE</scope>
    <source>
        <strain evidence="9">CGMCC 1.15290</strain>
    </source>
</reference>
<gene>
    <name evidence="9" type="primary">exbD2</name>
    <name evidence="9" type="ORF">GCM10011379_55030</name>
</gene>
<keyword evidence="7" id="KW-0813">Transport</keyword>
<dbReference type="AlphaFoldDB" id="A0A917J5F3"/>
<reference evidence="9" key="2">
    <citation type="submission" date="2020-09" db="EMBL/GenBank/DDBJ databases">
        <authorList>
            <person name="Sun Q."/>
            <person name="Zhou Y."/>
        </authorList>
    </citation>
    <scope>NUCLEOTIDE SEQUENCE</scope>
    <source>
        <strain evidence="9">CGMCC 1.15290</strain>
    </source>
</reference>